<keyword evidence="2" id="KW-1185">Reference proteome</keyword>
<dbReference type="EMBL" id="JBEVCJ010000073">
    <property type="protein sequence ID" value="MET1257472.1"/>
    <property type="molecule type" value="Genomic_DNA"/>
</dbReference>
<proteinExistence type="predicted"/>
<gene>
    <name evidence="1" type="ORF">ABVT43_20240</name>
</gene>
<dbReference type="Proteomes" id="UP001548189">
    <property type="component" value="Unassembled WGS sequence"/>
</dbReference>
<dbReference type="PROSITE" id="PS51257">
    <property type="entry name" value="PROKAR_LIPOPROTEIN"/>
    <property type="match status" value="1"/>
</dbReference>
<accession>A0ABV2BZV7</accession>
<evidence type="ECO:0000313" key="1">
    <source>
        <dbReference type="EMBL" id="MET1257472.1"/>
    </source>
</evidence>
<name>A0ABV2BZV7_9GAMM</name>
<organism evidence="1 2">
    <name type="scientific">Aliikangiella maris</name>
    <dbReference type="NCBI Taxonomy" id="3162458"/>
    <lineage>
        <taxon>Bacteria</taxon>
        <taxon>Pseudomonadati</taxon>
        <taxon>Pseudomonadota</taxon>
        <taxon>Gammaproteobacteria</taxon>
        <taxon>Oceanospirillales</taxon>
        <taxon>Pleioneaceae</taxon>
        <taxon>Aliikangiella</taxon>
    </lineage>
</organism>
<evidence type="ECO:0000313" key="2">
    <source>
        <dbReference type="Proteomes" id="UP001548189"/>
    </source>
</evidence>
<reference evidence="1 2" key="1">
    <citation type="submission" date="2024-06" db="EMBL/GenBank/DDBJ databases">
        <authorList>
            <person name="Li F."/>
        </authorList>
    </citation>
    <scope>NUCLEOTIDE SEQUENCE [LARGE SCALE GENOMIC DNA]</scope>
    <source>
        <strain evidence="1 2">GXAS 311</strain>
    </source>
</reference>
<sequence>MKILTLILLFMISSCKYDAELISDEILIDNFNKQISLFDEMVYTLNMNRYILRLTDSYVVLDERKSLILSEDLKKEILDKLIKLKVKNGISRNEDFPGVFLHVQSSGYVTGGISKGYYYSRNPPSNIVDSLNNYKVWKKNDTAFYRLQHGWYMFLQYSG</sequence>
<comment type="caution">
    <text evidence="1">The sequence shown here is derived from an EMBL/GenBank/DDBJ whole genome shotgun (WGS) entry which is preliminary data.</text>
</comment>
<protein>
    <submittedName>
        <fullName evidence="1">Uncharacterized protein</fullName>
    </submittedName>
</protein>